<name>A0A645EL23_9ZZZZ</name>
<protein>
    <recommendedName>
        <fullName evidence="2">Anti-sigma-28 factor FlgM C-terminal domain-containing protein</fullName>
    </recommendedName>
</protein>
<dbReference type="EMBL" id="VSSQ01048639">
    <property type="protein sequence ID" value="MPN02691.1"/>
    <property type="molecule type" value="Genomic_DNA"/>
</dbReference>
<accession>A0A645EL23</accession>
<gene>
    <name evidence="1" type="ORF">SDC9_149907</name>
</gene>
<dbReference type="AlphaFoldDB" id="A0A645EL23"/>
<evidence type="ECO:0000313" key="1">
    <source>
        <dbReference type="EMBL" id="MPN02691.1"/>
    </source>
</evidence>
<reference evidence="1" key="1">
    <citation type="submission" date="2019-08" db="EMBL/GenBank/DDBJ databases">
        <authorList>
            <person name="Kucharzyk K."/>
            <person name="Murdoch R.W."/>
            <person name="Higgins S."/>
            <person name="Loffler F."/>
        </authorList>
    </citation>
    <scope>NUCLEOTIDE SEQUENCE</scope>
</reference>
<evidence type="ECO:0008006" key="2">
    <source>
        <dbReference type="Google" id="ProtNLM"/>
    </source>
</evidence>
<proteinExistence type="predicted"/>
<sequence length="88" mass="10120">MKINSYNNNLFDKTQKIDKKNKDTVSDKTDDKLDAVKNTNNKTDKLEISNDVLKMNTIKARIDSGYYDNQQVLREVAAKILNVIDNKV</sequence>
<comment type="caution">
    <text evidence="1">The sequence shown here is derived from an EMBL/GenBank/DDBJ whole genome shotgun (WGS) entry which is preliminary data.</text>
</comment>
<organism evidence="1">
    <name type="scientific">bioreactor metagenome</name>
    <dbReference type="NCBI Taxonomy" id="1076179"/>
    <lineage>
        <taxon>unclassified sequences</taxon>
        <taxon>metagenomes</taxon>
        <taxon>ecological metagenomes</taxon>
    </lineage>
</organism>